<name>A0ABY6IP47_9HYPH</name>
<evidence type="ECO:0000313" key="2">
    <source>
        <dbReference type="Proteomes" id="UP001163882"/>
    </source>
</evidence>
<proteinExistence type="predicted"/>
<evidence type="ECO:0000313" key="1">
    <source>
        <dbReference type="EMBL" id="UYQ71010.1"/>
    </source>
</evidence>
<protein>
    <submittedName>
        <fullName evidence="1">Phage recombination protein Bet</fullName>
    </submittedName>
</protein>
<sequence>MSQITTYDLTSSQLAVIKNTVAKDCNRDEFDLFMETSRSFGLDPFRKQIIPLIFSKDKPDKRRMSIVVSRDGLRVIAQRCQNYRPASEKAEWEFDESLIGPLNPKGIVSCTVYLWQQDNRGEWFRVKGEAEWDEFAPIADEWGENENGKWRPTGRKTLDASGNWVKMPKVMLEKCAEAQALRAGWPDQFSGVYVQEEMDRTAAIDASATEIVEREHEERRMRAIGAASAITVTWGDGWALDNVPVGEFADRAIEFIRENDAATVDKWQQANRVGLQQFWAKSPGDALEVKKEIEAKLAKAAA</sequence>
<reference evidence="1" key="1">
    <citation type="submission" date="2022-10" db="EMBL/GenBank/DDBJ databases">
        <title>YIM 151497 complete genome.</title>
        <authorList>
            <person name="Chen X."/>
        </authorList>
    </citation>
    <scope>NUCLEOTIDE SEQUENCE</scope>
    <source>
        <strain evidence="1">YIM 151497</strain>
    </source>
</reference>
<keyword evidence="2" id="KW-1185">Reference proteome</keyword>
<dbReference type="InterPro" id="IPR018330">
    <property type="entry name" value="RecT_fam"/>
</dbReference>
<dbReference type="Proteomes" id="UP001163882">
    <property type="component" value="Chromosome"/>
</dbReference>
<dbReference type="EMBL" id="CP107716">
    <property type="protein sequence ID" value="UYQ71010.1"/>
    <property type="molecule type" value="Genomic_DNA"/>
</dbReference>
<dbReference type="NCBIfam" id="TIGR01913">
    <property type="entry name" value="bet_lambda"/>
    <property type="match status" value="1"/>
</dbReference>
<accession>A0ABY6IP47</accession>
<gene>
    <name evidence="1" type="primary">bet</name>
    <name evidence="1" type="ORF">OF122_13170</name>
</gene>
<dbReference type="Pfam" id="PF03837">
    <property type="entry name" value="RecT"/>
    <property type="match status" value="1"/>
</dbReference>
<dbReference type="InterPro" id="IPR010183">
    <property type="entry name" value="Phage_lambda_Bet"/>
</dbReference>
<organism evidence="1 2">
    <name type="scientific">Pelagibacterium flavum</name>
    <dbReference type="NCBI Taxonomy" id="2984530"/>
    <lineage>
        <taxon>Bacteria</taxon>
        <taxon>Pseudomonadati</taxon>
        <taxon>Pseudomonadota</taxon>
        <taxon>Alphaproteobacteria</taxon>
        <taxon>Hyphomicrobiales</taxon>
        <taxon>Devosiaceae</taxon>
        <taxon>Pelagibacterium</taxon>
    </lineage>
</organism>
<dbReference type="RefSeq" id="WP_264224674.1">
    <property type="nucleotide sequence ID" value="NZ_CP107716.1"/>
</dbReference>